<evidence type="ECO:0000313" key="13">
    <source>
        <dbReference type="Proteomes" id="UP001153069"/>
    </source>
</evidence>
<dbReference type="Proteomes" id="UP001153069">
    <property type="component" value="Unassembled WGS sequence"/>
</dbReference>
<evidence type="ECO:0000256" key="7">
    <source>
        <dbReference type="ARBA" id="ARBA00023180"/>
    </source>
</evidence>
<evidence type="ECO:0000313" key="12">
    <source>
        <dbReference type="EMBL" id="CAB9502713.1"/>
    </source>
</evidence>
<proteinExistence type="predicted"/>
<dbReference type="CDD" id="cd15047">
    <property type="entry name" value="7tmC_GABA-B-like"/>
    <property type="match status" value="1"/>
</dbReference>
<evidence type="ECO:0000256" key="10">
    <source>
        <dbReference type="SAM" id="Phobius"/>
    </source>
</evidence>
<dbReference type="InterPro" id="IPR002455">
    <property type="entry name" value="GPCR3_GABA-B"/>
</dbReference>
<keyword evidence="4" id="KW-0297">G-protein coupled receptor</keyword>
<organism evidence="12 13">
    <name type="scientific">Seminavis robusta</name>
    <dbReference type="NCBI Taxonomy" id="568900"/>
    <lineage>
        <taxon>Eukaryota</taxon>
        <taxon>Sar</taxon>
        <taxon>Stramenopiles</taxon>
        <taxon>Ochrophyta</taxon>
        <taxon>Bacillariophyta</taxon>
        <taxon>Bacillariophyceae</taxon>
        <taxon>Bacillariophycidae</taxon>
        <taxon>Naviculales</taxon>
        <taxon>Naviculaceae</taxon>
        <taxon>Seminavis</taxon>
    </lineage>
</organism>
<dbReference type="EMBL" id="CAICTM010000143">
    <property type="protein sequence ID" value="CAB9502713.1"/>
    <property type="molecule type" value="Genomic_DNA"/>
</dbReference>
<dbReference type="Pfam" id="PF00003">
    <property type="entry name" value="7tm_3"/>
    <property type="match status" value="1"/>
</dbReference>
<keyword evidence="6 12" id="KW-0675">Receptor</keyword>
<dbReference type="OrthoDB" id="17569at2759"/>
<feature type="transmembrane region" description="Helical" evidence="10">
    <location>
        <begin position="34"/>
        <end position="52"/>
    </location>
</feature>
<keyword evidence="5 10" id="KW-0472">Membrane</keyword>
<keyword evidence="13" id="KW-1185">Reference proteome</keyword>
<dbReference type="PANTHER" id="PTHR10519">
    <property type="entry name" value="GABA-B RECEPTOR"/>
    <property type="match status" value="1"/>
</dbReference>
<sequence length="440" mass="49158">MASAIFPLGMDDDYFGKVDDECPECDAACKTWPWLFFVGFTIIFSAIFSKLLRLNKFIAQSLKAGKATRQAKNIKVETKDVILPFAALLSLNVVLLTIWTVVDPLVWQRVPTGEFSSYGTCKPEHGTPAIVLGLFLGAVNLGALLLAEIEAYKARNISDHLSESKYIGLATVSMFQMFAIGIPVIFLVQDKPEAQFFVYSGIIFVICMAILSLIFLPKVHFDRHPPPKATIKGSKDFGLNLKLPKYGSSQVSSFEDDCDSNSSDDEDENTLELIRLRRAVEEYRFKFYSLKREVESKKYMEVEPFLASLENKTVVKQGVAPMEQPSSCSAEKPKFWTDSGFDLFTQYIPPEEQVVSQEEAPQPEEADSDNRKNNETEEGPPQRSAHYGGWGKSDFEVFSEFEQQQRDEEDATSEDPEKGKVSCVGVSEEGQADDEASIAS</sequence>
<accession>A0A9N8DGR8</accession>
<keyword evidence="2 10" id="KW-0812">Transmembrane</keyword>
<dbReference type="InterPro" id="IPR017978">
    <property type="entry name" value="GPCR_3_C"/>
</dbReference>
<dbReference type="PANTHER" id="PTHR10519:SF20">
    <property type="entry name" value="G-PROTEIN COUPLED RECEPTOR 156-RELATED"/>
    <property type="match status" value="1"/>
</dbReference>
<feature type="transmembrane region" description="Helical" evidence="10">
    <location>
        <begin position="166"/>
        <end position="188"/>
    </location>
</feature>
<evidence type="ECO:0000256" key="1">
    <source>
        <dbReference type="ARBA" id="ARBA00004141"/>
    </source>
</evidence>
<protein>
    <submittedName>
        <fullName evidence="12">Gamma-aminobutyric acid (GABA) B receptor</fullName>
    </submittedName>
</protein>
<feature type="transmembrane region" description="Helical" evidence="10">
    <location>
        <begin position="126"/>
        <end position="146"/>
    </location>
</feature>
<feature type="compositionally biased region" description="Acidic residues" evidence="9">
    <location>
        <begin position="430"/>
        <end position="440"/>
    </location>
</feature>
<evidence type="ECO:0000256" key="8">
    <source>
        <dbReference type="ARBA" id="ARBA00023224"/>
    </source>
</evidence>
<dbReference type="PROSITE" id="PS50259">
    <property type="entry name" value="G_PROTEIN_RECEP_F3_4"/>
    <property type="match status" value="1"/>
</dbReference>
<dbReference type="GO" id="GO:0038039">
    <property type="term" value="C:G protein-coupled receptor heterodimeric complex"/>
    <property type="evidence" value="ECO:0007669"/>
    <property type="project" value="TreeGrafter"/>
</dbReference>
<evidence type="ECO:0000256" key="4">
    <source>
        <dbReference type="ARBA" id="ARBA00023040"/>
    </source>
</evidence>
<feature type="transmembrane region" description="Helical" evidence="10">
    <location>
        <begin position="194"/>
        <end position="216"/>
    </location>
</feature>
<evidence type="ECO:0000256" key="2">
    <source>
        <dbReference type="ARBA" id="ARBA00022692"/>
    </source>
</evidence>
<keyword evidence="3 10" id="KW-1133">Transmembrane helix</keyword>
<feature type="region of interest" description="Disordered" evidence="9">
    <location>
        <begin position="353"/>
        <end position="440"/>
    </location>
</feature>
<gene>
    <name evidence="12" type="ORF">SEMRO_144_G066870.1</name>
</gene>
<comment type="caution">
    <text evidence="12">The sequence shown here is derived from an EMBL/GenBank/DDBJ whole genome shotgun (WGS) entry which is preliminary data.</text>
</comment>
<evidence type="ECO:0000256" key="5">
    <source>
        <dbReference type="ARBA" id="ARBA00023136"/>
    </source>
</evidence>
<name>A0A9N8DGR8_9STRA</name>
<feature type="domain" description="G-protein coupled receptors family 3 profile" evidence="11">
    <location>
        <begin position="27"/>
        <end position="238"/>
    </location>
</feature>
<evidence type="ECO:0000259" key="11">
    <source>
        <dbReference type="PROSITE" id="PS50259"/>
    </source>
</evidence>
<evidence type="ECO:0000256" key="6">
    <source>
        <dbReference type="ARBA" id="ARBA00023170"/>
    </source>
</evidence>
<keyword evidence="8" id="KW-0807">Transducer</keyword>
<feature type="transmembrane region" description="Helical" evidence="10">
    <location>
        <begin position="81"/>
        <end position="102"/>
    </location>
</feature>
<dbReference type="AlphaFoldDB" id="A0A9N8DGR8"/>
<dbReference type="GO" id="GO:0004965">
    <property type="term" value="F:G protein-coupled GABA receptor activity"/>
    <property type="evidence" value="ECO:0007669"/>
    <property type="project" value="InterPro"/>
</dbReference>
<evidence type="ECO:0000256" key="3">
    <source>
        <dbReference type="ARBA" id="ARBA00022989"/>
    </source>
</evidence>
<keyword evidence="7" id="KW-0325">Glycoprotein</keyword>
<reference evidence="12" key="1">
    <citation type="submission" date="2020-06" db="EMBL/GenBank/DDBJ databases">
        <authorList>
            <consortium name="Plant Systems Biology data submission"/>
        </authorList>
    </citation>
    <scope>NUCLEOTIDE SEQUENCE</scope>
    <source>
        <strain evidence="12">D6</strain>
    </source>
</reference>
<comment type="subcellular location">
    <subcellularLocation>
        <location evidence="1">Membrane</location>
        <topology evidence="1">Multi-pass membrane protein</topology>
    </subcellularLocation>
</comment>
<evidence type="ECO:0000256" key="9">
    <source>
        <dbReference type="SAM" id="MobiDB-lite"/>
    </source>
</evidence>